<dbReference type="InterPro" id="IPR007210">
    <property type="entry name" value="ABC_Gly_betaine_transp_sub-bd"/>
</dbReference>
<dbReference type="SUPFAM" id="SSF53850">
    <property type="entry name" value="Periplasmic binding protein-like II"/>
    <property type="match status" value="1"/>
</dbReference>
<dbReference type="Pfam" id="PF04069">
    <property type="entry name" value="OpuAC"/>
    <property type="match status" value="1"/>
</dbReference>
<gene>
    <name evidence="2" type="ORF">KCG35_20350</name>
</gene>
<dbReference type="Gene3D" id="3.40.190.100">
    <property type="entry name" value="Glycine betaine-binding periplasmic protein, domain 2"/>
    <property type="match status" value="1"/>
</dbReference>
<name>A0ABS5ZHS7_9GAMM</name>
<dbReference type="Gene3D" id="3.40.190.10">
    <property type="entry name" value="Periplasmic binding protein-like II"/>
    <property type="match status" value="1"/>
</dbReference>
<evidence type="ECO:0000259" key="1">
    <source>
        <dbReference type="Pfam" id="PF04069"/>
    </source>
</evidence>
<keyword evidence="3" id="KW-1185">Reference proteome</keyword>
<comment type="caution">
    <text evidence="2">The sequence shown here is derived from an EMBL/GenBank/DDBJ whole genome shotgun (WGS) entry which is preliminary data.</text>
</comment>
<feature type="domain" description="ABC-type glycine betaine transport system substrate-binding" evidence="1">
    <location>
        <begin position="4"/>
        <end position="269"/>
    </location>
</feature>
<organism evidence="2 3">
    <name type="scientific">Zooshikella harenae</name>
    <dbReference type="NCBI Taxonomy" id="2827238"/>
    <lineage>
        <taxon>Bacteria</taxon>
        <taxon>Pseudomonadati</taxon>
        <taxon>Pseudomonadota</taxon>
        <taxon>Gammaproteobacteria</taxon>
        <taxon>Oceanospirillales</taxon>
        <taxon>Zooshikellaceae</taxon>
        <taxon>Zooshikella</taxon>
    </lineage>
</organism>
<dbReference type="EMBL" id="JAGSOY010000078">
    <property type="protein sequence ID" value="MBU2713413.1"/>
    <property type="molecule type" value="Genomic_DNA"/>
</dbReference>
<evidence type="ECO:0000313" key="3">
    <source>
        <dbReference type="Proteomes" id="UP000690515"/>
    </source>
</evidence>
<protein>
    <submittedName>
        <fullName evidence="2">ABC transporter substrate-binding protein</fullName>
    </submittedName>
</protein>
<dbReference type="CDD" id="cd13643">
    <property type="entry name" value="PBP2_BCP_2"/>
    <property type="match status" value="1"/>
</dbReference>
<sequence>MLNEWSSQIIISNIYAKLLNKKSIPYTFSDVPSDTQWYHLARGNTQVQVEVWQGSMEHGFNKLLKQGKIIDAGNHDAITREGWWYPAYVKPLCPGLPDWKALKKCSTIFSFDSVSEKGTFIRGPWGDDASRIRALKLNFNLLKVYHSDELWRILERFYAQKRPVVIINWTPNWATKYYKGEFITFPKYAPDCITNPKWGINPYYSHDCDYPLQGWLKKAAWFGLPKISECAFKILQQLNFNNPMIEELTEWSDKDKLTYKQAAQRWIDQNKTIWQKWLSTACPRA</sequence>
<reference evidence="2 3" key="1">
    <citation type="submission" date="2021-04" db="EMBL/GenBank/DDBJ databases">
        <authorList>
            <person name="Pira H."/>
            <person name="Risdian C."/>
            <person name="Wink J."/>
        </authorList>
    </citation>
    <scope>NUCLEOTIDE SEQUENCE [LARGE SCALE GENOMIC DNA]</scope>
    <source>
        <strain evidence="2 3">WH53</strain>
    </source>
</reference>
<proteinExistence type="predicted"/>
<dbReference type="Proteomes" id="UP000690515">
    <property type="component" value="Unassembled WGS sequence"/>
</dbReference>
<evidence type="ECO:0000313" key="2">
    <source>
        <dbReference type="EMBL" id="MBU2713413.1"/>
    </source>
</evidence>
<accession>A0ABS5ZHS7</accession>